<reference evidence="2 3" key="1">
    <citation type="submission" date="2016-10" db="EMBL/GenBank/DDBJ databases">
        <authorList>
            <person name="Varghese N."/>
            <person name="Submissions S."/>
        </authorList>
    </citation>
    <scope>NUCLEOTIDE SEQUENCE [LARGE SCALE GENOMIC DNA]</scope>
    <source>
        <strain evidence="2 3">ATCC 19403</strain>
    </source>
</reference>
<feature type="transmembrane region" description="Helical" evidence="1">
    <location>
        <begin position="50"/>
        <end position="79"/>
    </location>
</feature>
<evidence type="ECO:0000256" key="1">
    <source>
        <dbReference type="SAM" id="Phobius"/>
    </source>
</evidence>
<feature type="transmembrane region" description="Helical" evidence="1">
    <location>
        <begin position="116"/>
        <end position="136"/>
    </location>
</feature>
<keyword evidence="1" id="KW-1133">Transmembrane helix</keyword>
<evidence type="ECO:0008006" key="4">
    <source>
        <dbReference type="Google" id="ProtNLM"/>
    </source>
</evidence>
<name>A0ABY1C1T4_9FIRM</name>
<dbReference type="EMBL" id="LT630003">
    <property type="protein sequence ID" value="SET53897.1"/>
    <property type="molecule type" value="Genomic_DNA"/>
</dbReference>
<dbReference type="Proteomes" id="UP000198970">
    <property type="component" value="Chromosome I"/>
</dbReference>
<accession>A0ABY1C1T4</accession>
<gene>
    <name evidence="2" type="ORF">SAMN02745906_0271</name>
</gene>
<sequence length="142" mass="15274">MNNDLYAVLAGFGILLFVFLLIVCILLLVSNWKIFSKAGKPGWASLIPFYNFYIMSDIAFGNLSYFIAVLITGGVSFFGGFLDSSILSSLAGLASFVIYIIYCVKLSKAFGRSGGFAVGLVLLPLIFFPILGLGSAEYVGPQ</sequence>
<proteinExistence type="predicted"/>
<keyword evidence="1" id="KW-0472">Membrane</keyword>
<keyword evidence="3" id="KW-1185">Reference proteome</keyword>
<evidence type="ECO:0000313" key="2">
    <source>
        <dbReference type="EMBL" id="SET53897.1"/>
    </source>
</evidence>
<protein>
    <recommendedName>
        <fullName evidence="4">Signal peptidase I</fullName>
    </recommendedName>
</protein>
<evidence type="ECO:0000313" key="3">
    <source>
        <dbReference type="Proteomes" id="UP000198970"/>
    </source>
</evidence>
<dbReference type="InterPro" id="IPR043739">
    <property type="entry name" value="DUF5684"/>
</dbReference>
<keyword evidence="1" id="KW-0812">Transmembrane</keyword>
<organism evidence="2 3">
    <name type="scientific">Lacrimispora sphenoides JCM 1415</name>
    <dbReference type="NCBI Taxonomy" id="1297793"/>
    <lineage>
        <taxon>Bacteria</taxon>
        <taxon>Bacillati</taxon>
        <taxon>Bacillota</taxon>
        <taxon>Clostridia</taxon>
        <taxon>Lachnospirales</taxon>
        <taxon>Lachnospiraceae</taxon>
        <taxon>Lacrimispora</taxon>
    </lineage>
</organism>
<feature type="transmembrane region" description="Helical" evidence="1">
    <location>
        <begin position="85"/>
        <end position="104"/>
    </location>
</feature>
<dbReference type="RefSeq" id="WP_100041334.1">
    <property type="nucleotide sequence ID" value="NZ_LT630003.1"/>
</dbReference>
<dbReference type="Pfam" id="PF18936">
    <property type="entry name" value="DUF5684"/>
    <property type="match status" value="1"/>
</dbReference>
<feature type="transmembrane region" description="Helical" evidence="1">
    <location>
        <begin position="6"/>
        <end position="29"/>
    </location>
</feature>